<dbReference type="AlphaFoldDB" id="A0A2K8NX03"/>
<sequence>MKKMITLLGAATLSVSSATAVVGCSNNSVAAYNNFAKFANATKPTFDEEGKVTKQGSTLIYYIGAEDNLSSLSFEYAMKVASGVGETATLDEAFNKINDAASSNTFINDFKQIGETLKTNDKTGADDQLAQTEVKYNKKKSLWYFESQSNGFSFSNGANSNKIEIQGSTVETVGDLWTDKGTKKILNDWIKPSVARMVYSETQQDSWDKTKDKTKIETLNKEINDRVDAIKSSKGPLFLIVRNGEFIGYLEGFNVYNEVFVNGEDNSSLKPTKYDQKELIDNFDKGINSIINNKDIVFNTYKTGSTSHKLTSDAWKWEHWDNWVVRDSTSSSSSFREGEGASSTSYSYTYNLNKY</sequence>
<dbReference type="STRING" id="1408435.GCA_000685885_00522"/>
<keyword evidence="3" id="KW-1185">Reference proteome</keyword>
<dbReference type="OrthoDB" id="391952at2"/>
<gene>
    <name evidence="2" type="ORF">EMELA_v1c05310</name>
</gene>
<dbReference type="Proteomes" id="UP000231896">
    <property type="component" value="Chromosome"/>
</dbReference>
<feature type="chain" id="PRO_5014745928" description="Lipoprotein" evidence="1">
    <location>
        <begin position="21"/>
        <end position="355"/>
    </location>
</feature>
<keyword evidence="1" id="KW-0732">Signal</keyword>
<dbReference type="PROSITE" id="PS51257">
    <property type="entry name" value="PROKAR_LIPOPROTEIN"/>
    <property type="match status" value="1"/>
</dbReference>
<dbReference type="RefSeq" id="WP_028124101.1">
    <property type="nucleotide sequence ID" value="NZ_CP024964.1"/>
</dbReference>
<reference evidence="2 3" key="1">
    <citation type="submission" date="2017-11" db="EMBL/GenBank/DDBJ databases">
        <title>Genome sequence of Entomoplasma melaleucae M1 (ATCC 49191).</title>
        <authorList>
            <person name="Lo W.-S."/>
            <person name="Gasparich G.E."/>
            <person name="Kuo C.-H."/>
        </authorList>
    </citation>
    <scope>NUCLEOTIDE SEQUENCE [LARGE SCALE GENOMIC DNA]</scope>
    <source>
        <strain evidence="2 3">M1</strain>
    </source>
</reference>
<evidence type="ECO:0000313" key="3">
    <source>
        <dbReference type="Proteomes" id="UP000231896"/>
    </source>
</evidence>
<organism evidence="2 3">
    <name type="scientific">Mesoplasma melaleucae</name>
    <dbReference type="NCBI Taxonomy" id="81459"/>
    <lineage>
        <taxon>Bacteria</taxon>
        <taxon>Bacillati</taxon>
        <taxon>Mycoplasmatota</taxon>
        <taxon>Mollicutes</taxon>
        <taxon>Entomoplasmatales</taxon>
        <taxon>Entomoplasmataceae</taxon>
        <taxon>Mesoplasma</taxon>
    </lineage>
</organism>
<dbReference type="KEGG" id="eml:EMELA_v1c05310"/>
<accession>A0A2K8NX03</accession>
<name>A0A2K8NX03_9MOLU</name>
<evidence type="ECO:0000313" key="2">
    <source>
        <dbReference type="EMBL" id="ATZ18066.1"/>
    </source>
</evidence>
<dbReference type="EMBL" id="CP024964">
    <property type="protein sequence ID" value="ATZ18066.1"/>
    <property type="molecule type" value="Genomic_DNA"/>
</dbReference>
<evidence type="ECO:0008006" key="4">
    <source>
        <dbReference type="Google" id="ProtNLM"/>
    </source>
</evidence>
<proteinExistence type="predicted"/>
<protein>
    <recommendedName>
        <fullName evidence="4">Lipoprotein</fullName>
    </recommendedName>
</protein>
<feature type="signal peptide" evidence="1">
    <location>
        <begin position="1"/>
        <end position="20"/>
    </location>
</feature>
<evidence type="ECO:0000256" key="1">
    <source>
        <dbReference type="SAM" id="SignalP"/>
    </source>
</evidence>